<dbReference type="Gene3D" id="1.10.10.10">
    <property type="entry name" value="Winged helix-like DNA-binding domain superfamily/Winged helix DNA-binding domain"/>
    <property type="match status" value="1"/>
</dbReference>
<dbReference type="GO" id="GO:0003700">
    <property type="term" value="F:DNA-binding transcription factor activity"/>
    <property type="evidence" value="ECO:0007669"/>
    <property type="project" value="InterPro"/>
</dbReference>
<evidence type="ECO:0000256" key="1">
    <source>
        <dbReference type="ARBA" id="ARBA00009437"/>
    </source>
</evidence>
<reference evidence="6" key="2">
    <citation type="submission" date="2021-04" db="EMBL/GenBank/DDBJ databases">
        <authorList>
            <person name="Gilroy R."/>
        </authorList>
    </citation>
    <scope>NUCLEOTIDE SEQUENCE</scope>
    <source>
        <strain evidence="6">ChiHjej13B12-24818</strain>
    </source>
</reference>
<evidence type="ECO:0000256" key="4">
    <source>
        <dbReference type="ARBA" id="ARBA00023163"/>
    </source>
</evidence>
<dbReference type="Pfam" id="PF03466">
    <property type="entry name" value="LysR_substrate"/>
    <property type="match status" value="1"/>
</dbReference>
<dbReference type="EMBL" id="DWZH01000093">
    <property type="protein sequence ID" value="HJB11234.1"/>
    <property type="molecule type" value="Genomic_DNA"/>
</dbReference>
<dbReference type="InterPro" id="IPR005119">
    <property type="entry name" value="LysR_subst-bd"/>
</dbReference>
<dbReference type="InterPro" id="IPR036388">
    <property type="entry name" value="WH-like_DNA-bd_sf"/>
</dbReference>
<dbReference type="GO" id="GO:0003677">
    <property type="term" value="F:DNA binding"/>
    <property type="evidence" value="ECO:0007669"/>
    <property type="project" value="UniProtKB-KW"/>
</dbReference>
<dbReference type="AlphaFoldDB" id="A0A9D2LER4"/>
<keyword evidence="3" id="KW-0238">DNA-binding</keyword>
<dbReference type="PROSITE" id="PS50931">
    <property type="entry name" value="HTH_LYSR"/>
    <property type="match status" value="1"/>
</dbReference>
<comment type="caution">
    <text evidence="6">The sequence shown here is derived from an EMBL/GenBank/DDBJ whole genome shotgun (WGS) entry which is preliminary data.</text>
</comment>
<dbReference type="Proteomes" id="UP000823823">
    <property type="component" value="Unassembled WGS sequence"/>
</dbReference>
<organism evidence="6 7">
    <name type="scientific">Candidatus Brachybacterium merdavium</name>
    <dbReference type="NCBI Taxonomy" id="2838513"/>
    <lineage>
        <taxon>Bacteria</taxon>
        <taxon>Bacillati</taxon>
        <taxon>Actinomycetota</taxon>
        <taxon>Actinomycetes</taxon>
        <taxon>Micrococcales</taxon>
        <taxon>Dermabacteraceae</taxon>
        <taxon>Brachybacterium</taxon>
    </lineage>
</organism>
<dbReference type="PANTHER" id="PTHR30346:SF29">
    <property type="entry name" value="LYSR SUBSTRATE-BINDING"/>
    <property type="match status" value="1"/>
</dbReference>
<gene>
    <name evidence="6" type="ORF">H9786_12030</name>
</gene>
<keyword evidence="4" id="KW-0804">Transcription</keyword>
<evidence type="ECO:0000256" key="3">
    <source>
        <dbReference type="ARBA" id="ARBA00023125"/>
    </source>
</evidence>
<dbReference type="Gene3D" id="3.40.190.290">
    <property type="match status" value="1"/>
</dbReference>
<accession>A0A9D2LER4</accession>
<dbReference type="InterPro" id="IPR000847">
    <property type="entry name" value="LysR_HTH_N"/>
</dbReference>
<evidence type="ECO:0000313" key="7">
    <source>
        <dbReference type="Proteomes" id="UP000823823"/>
    </source>
</evidence>
<dbReference type="PANTHER" id="PTHR30346">
    <property type="entry name" value="TRANSCRIPTIONAL DUAL REGULATOR HCAR-RELATED"/>
    <property type="match status" value="1"/>
</dbReference>
<dbReference type="Pfam" id="PF00126">
    <property type="entry name" value="HTH_1"/>
    <property type="match status" value="1"/>
</dbReference>
<evidence type="ECO:0000256" key="2">
    <source>
        <dbReference type="ARBA" id="ARBA00023015"/>
    </source>
</evidence>
<dbReference type="GO" id="GO:0032993">
    <property type="term" value="C:protein-DNA complex"/>
    <property type="evidence" value="ECO:0007669"/>
    <property type="project" value="TreeGrafter"/>
</dbReference>
<evidence type="ECO:0000313" key="6">
    <source>
        <dbReference type="EMBL" id="HJB11234.1"/>
    </source>
</evidence>
<reference evidence="6" key="1">
    <citation type="journal article" date="2021" name="PeerJ">
        <title>Extensive microbial diversity within the chicken gut microbiome revealed by metagenomics and culture.</title>
        <authorList>
            <person name="Gilroy R."/>
            <person name="Ravi A."/>
            <person name="Getino M."/>
            <person name="Pursley I."/>
            <person name="Horton D.L."/>
            <person name="Alikhan N.F."/>
            <person name="Baker D."/>
            <person name="Gharbi K."/>
            <person name="Hall N."/>
            <person name="Watson M."/>
            <person name="Adriaenssens E.M."/>
            <person name="Foster-Nyarko E."/>
            <person name="Jarju S."/>
            <person name="Secka A."/>
            <person name="Antonio M."/>
            <person name="Oren A."/>
            <person name="Chaudhuri R.R."/>
            <person name="La Ragione R."/>
            <person name="Hildebrand F."/>
            <person name="Pallen M.J."/>
        </authorList>
    </citation>
    <scope>NUCLEOTIDE SEQUENCE</scope>
    <source>
        <strain evidence="6">ChiHjej13B12-24818</strain>
    </source>
</reference>
<sequence>MLSLHRLFLLAQLHRSGTMSAVARDQSMSPSAVSQQLAQLERETKVSLLQNAGRGVALTDAGVQLARRAQEMLALAESAHAELSASRGDTAGVLRIASFQTPMIALAPVAVSVLEQRHPQLRAEIAQREVDAAYEGLLAHRFDVILGEDYPGGAQVVRSGTDREGLLRDPLLLVLPPHGPWADPAALGDLARVPWALDPEETRTGTWARTFLRTHGIEPWVRFDTPDPLLQVHLVRSGHAVAFVPGLIAAEHLGGTRPVRPPGDPHRSLYTAARAGAREHPALQAFRAALLEAADSLADLEGVDSLGG</sequence>
<feature type="domain" description="HTH lysR-type" evidence="5">
    <location>
        <begin position="2"/>
        <end position="59"/>
    </location>
</feature>
<evidence type="ECO:0000259" key="5">
    <source>
        <dbReference type="PROSITE" id="PS50931"/>
    </source>
</evidence>
<protein>
    <submittedName>
        <fullName evidence="6">LysR family transcriptional regulator</fullName>
    </submittedName>
</protein>
<dbReference type="SUPFAM" id="SSF53850">
    <property type="entry name" value="Periplasmic binding protein-like II"/>
    <property type="match status" value="1"/>
</dbReference>
<name>A0A9D2LER4_9MICO</name>
<proteinExistence type="inferred from homology"/>
<comment type="similarity">
    <text evidence="1">Belongs to the LysR transcriptional regulatory family.</text>
</comment>
<keyword evidence="2" id="KW-0805">Transcription regulation</keyword>
<dbReference type="InterPro" id="IPR036390">
    <property type="entry name" value="WH_DNA-bd_sf"/>
</dbReference>
<dbReference type="SUPFAM" id="SSF46785">
    <property type="entry name" value="Winged helix' DNA-binding domain"/>
    <property type="match status" value="1"/>
</dbReference>